<keyword evidence="1" id="KW-0677">Repeat</keyword>
<dbReference type="Proteomes" id="UP000708208">
    <property type="component" value="Unassembled WGS sequence"/>
</dbReference>
<reference evidence="5" key="1">
    <citation type="submission" date="2021-06" db="EMBL/GenBank/DDBJ databases">
        <authorList>
            <person name="Hodson N. C."/>
            <person name="Mongue J. A."/>
            <person name="Jaron S. K."/>
        </authorList>
    </citation>
    <scope>NUCLEOTIDE SEQUENCE</scope>
</reference>
<feature type="compositionally biased region" description="Basic residues" evidence="4">
    <location>
        <begin position="397"/>
        <end position="407"/>
    </location>
</feature>
<evidence type="ECO:0000256" key="3">
    <source>
        <dbReference type="PROSITE-ProRule" id="PRU00339"/>
    </source>
</evidence>
<evidence type="ECO:0000256" key="1">
    <source>
        <dbReference type="ARBA" id="ARBA00022737"/>
    </source>
</evidence>
<feature type="region of interest" description="Disordered" evidence="4">
    <location>
        <begin position="576"/>
        <end position="675"/>
    </location>
</feature>
<evidence type="ECO:0000256" key="2">
    <source>
        <dbReference type="ARBA" id="ARBA00022803"/>
    </source>
</evidence>
<feature type="region of interest" description="Disordered" evidence="4">
    <location>
        <begin position="370"/>
        <end position="464"/>
    </location>
</feature>
<proteinExistence type="predicted"/>
<keyword evidence="2 3" id="KW-0802">TPR repeat</keyword>
<sequence length="1001" mass="112824">MKLNKTAKQIPPTVRASDVLEIKVPENTPNPNDPDEEEEEGEWASQPRNAPLKREPSRLEPLETPNAAKRKLMNTSMARQKFKRAVLQAASTLTHEFHGSYMNRLLMTETGQNLLDAENPASTFETIKKGFLYHLNSTGQYLVLREHMRHAVSHLIQQSSLMIRPAGFKNNKDFQNFLHDMYIFLSDEMHESLNETNIYEAVPSDDDPRALEAGASKVEYASRQLYSFAEEAMAQGDLENCHRLHLQRICLNSEAPEPWVDFAIMWCARGEDRMAEIALREALKLNPYHVHALLLSGIISARHRDDRAIGFIGQALSLYPLSPEITVLLASAHNLLGNSKAAKYFFLKGRLLHTLLTGQDPTRAEKELNDFREYPEGKPVEEKPDAPDSSATTPGRSRGRKGKKSKGSSKDSSKKSDKKSKSKTKSAGAGDEPGASSRSKKGKKGSKKKGTEDHVTPMVNETDPLFSRKMTISGNERSKPPAQAALKLSYDFPLEITDDNMDRMYLPSLGPSIMFTWDVTNFGGSWDGPMGASTRGILNPQLHESHFRKFSQIDFDAKDEELLKNLSIFIDNPESVAPVSKKPSMSEPSTSRSVKKKKEKGTEPNSSRSDRKKKGKEATSKSSSKSDSRSGSKKSGKSQDSKSSKKKSKKSKDSKNKKGKISSEAVVEAETAKPEEPQRRIWTMKLGSEYTWTAQLLLRYHAHDFLDSILARELHLTEDRSAEFIYLLAQSLNLRDRQGQANAMIDQLLQKPEHQTNPYQWELKGHIQNAMGEAEDCFDSYQKSLNLAEPDQNMQMTYLRFGTLSALKDNTKLAKTILIKGVHTYKSLYMWLALGDLCFQQGQYSEAETAFSQANQLDNTNPDIWGKLALVSLVQENKHLAEQCYKWAIRFGLKPGPLLEEIKKLQQDKGYGDPSFPRVPNCIPHEFYVKRLGLHNPLDIYRQALESPSVLSPSHANTEEFEGLEAWTKPSMPELTEEEEEDEEQDEIEFSNVGRSSSRKY</sequence>
<dbReference type="PANTHER" id="PTHR44314">
    <property type="entry name" value="CILIA- AND FLAGELLA-ASSOCIATED PROTEIN 70"/>
    <property type="match status" value="1"/>
</dbReference>
<accession>A0A8J2NV73</accession>
<dbReference type="SMART" id="SM00028">
    <property type="entry name" value="TPR"/>
    <property type="match status" value="4"/>
</dbReference>
<evidence type="ECO:0000256" key="4">
    <source>
        <dbReference type="SAM" id="MobiDB-lite"/>
    </source>
</evidence>
<evidence type="ECO:0000313" key="5">
    <source>
        <dbReference type="EMBL" id="CAG7727683.1"/>
    </source>
</evidence>
<dbReference type="OrthoDB" id="10262375at2759"/>
<feature type="compositionally biased region" description="Basic and acidic residues" evidence="4">
    <location>
        <begin position="370"/>
        <end position="386"/>
    </location>
</feature>
<feature type="compositionally biased region" description="Acidic residues" evidence="4">
    <location>
        <begin position="975"/>
        <end position="989"/>
    </location>
</feature>
<feature type="compositionally biased region" description="Basic and acidic residues" evidence="4">
    <location>
        <begin position="616"/>
        <end position="630"/>
    </location>
</feature>
<gene>
    <name evidence="5" type="ORF">AFUS01_LOCUS16514</name>
</gene>
<dbReference type="GO" id="GO:0003341">
    <property type="term" value="P:cilium movement"/>
    <property type="evidence" value="ECO:0007669"/>
    <property type="project" value="TreeGrafter"/>
</dbReference>
<feature type="region of interest" description="Disordered" evidence="4">
    <location>
        <begin position="949"/>
        <end position="1001"/>
    </location>
</feature>
<evidence type="ECO:0008006" key="7">
    <source>
        <dbReference type="Google" id="ProtNLM"/>
    </source>
</evidence>
<feature type="region of interest" description="Disordered" evidence="4">
    <location>
        <begin position="1"/>
        <end position="70"/>
    </location>
</feature>
<feature type="repeat" description="TPR" evidence="3">
    <location>
        <begin position="828"/>
        <end position="861"/>
    </location>
</feature>
<comment type="caution">
    <text evidence="5">The sequence shown here is derived from an EMBL/GenBank/DDBJ whole genome shotgun (WGS) entry which is preliminary data.</text>
</comment>
<dbReference type="PROSITE" id="PS50005">
    <property type="entry name" value="TPR"/>
    <property type="match status" value="1"/>
</dbReference>
<feature type="compositionally biased region" description="Basic residues" evidence="4">
    <location>
        <begin position="438"/>
        <end position="448"/>
    </location>
</feature>
<protein>
    <recommendedName>
        <fullName evidence="7">Tetratricopeptide repeat protein</fullName>
    </recommendedName>
</protein>
<dbReference type="PANTHER" id="PTHR44314:SF1">
    <property type="entry name" value="CILIA- AND FLAGELLA-ASSOCIATED PROTEIN 70"/>
    <property type="match status" value="1"/>
</dbReference>
<feature type="compositionally biased region" description="Acidic residues" evidence="4">
    <location>
        <begin position="33"/>
        <end position="42"/>
    </location>
</feature>
<evidence type="ECO:0000313" key="6">
    <source>
        <dbReference type="Proteomes" id="UP000708208"/>
    </source>
</evidence>
<keyword evidence="6" id="KW-1185">Reference proteome</keyword>
<feature type="compositionally biased region" description="Basic and acidic residues" evidence="4">
    <location>
        <begin position="52"/>
        <end position="61"/>
    </location>
</feature>
<organism evidence="5 6">
    <name type="scientific">Allacma fusca</name>
    <dbReference type="NCBI Taxonomy" id="39272"/>
    <lineage>
        <taxon>Eukaryota</taxon>
        <taxon>Metazoa</taxon>
        <taxon>Ecdysozoa</taxon>
        <taxon>Arthropoda</taxon>
        <taxon>Hexapoda</taxon>
        <taxon>Collembola</taxon>
        <taxon>Symphypleona</taxon>
        <taxon>Sminthuridae</taxon>
        <taxon>Allacma</taxon>
    </lineage>
</organism>
<dbReference type="GO" id="GO:0070062">
    <property type="term" value="C:extracellular exosome"/>
    <property type="evidence" value="ECO:0007669"/>
    <property type="project" value="TreeGrafter"/>
</dbReference>
<feature type="compositionally biased region" description="Low complexity" evidence="4">
    <location>
        <begin position="425"/>
        <end position="437"/>
    </location>
</feature>
<name>A0A8J2NV73_9HEXA</name>
<dbReference type="GO" id="GO:0060271">
    <property type="term" value="P:cilium assembly"/>
    <property type="evidence" value="ECO:0007669"/>
    <property type="project" value="TreeGrafter"/>
</dbReference>
<dbReference type="GO" id="GO:0031514">
    <property type="term" value="C:motile cilium"/>
    <property type="evidence" value="ECO:0007669"/>
    <property type="project" value="TreeGrafter"/>
</dbReference>
<dbReference type="InterPro" id="IPR052628">
    <property type="entry name" value="CFAP70"/>
</dbReference>
<dbReference type="EMBL" id="CAJVCH010152291">
    <property type="protein sequence ID" value="CAG7727683.1"/>
    <property type="molecule type" value="Genomic_DNA"/>
</dbReference>
<dbReference type="InterPro" id="IPR019734">
    <property type="entry name" value="TPR_rpt"/>
</dbReference>
<dbReference type="AlphaFoldDB" id="A0A8J2NV73"/>
<dbReference type="Pfam" id="PF13414">
    <property type="entry name" value="TPR_11"/>
    <property type="match status" value="1"/>
</dbReference>